<evidence type="ECO:0000256" key="6">
    <source>
        <dbReference type="ARBA" id="ARBA00023015"/>
    </source>
</evidence>
<dbReference type="CDD" id="cd07153">
    <property type="entry name" value="Fur_like"/>
    <property type="match status" value="1"/>
</dbReference>
<reference evidence="9 10" key="1">
    <citation type="submission" date="2021-11" db="EMBL/GenBank/DDBJ databases">
        <authorList>
            <person name="Depoorter E."/>
        </authorList>
    </citation>
    <scope>NUCLEOTIDE SEQUENCE [LARGE SCALE GENOMIC DNA]</scope>
    <source>
        <strain evidence="9 10">LMG 24286</strain>
    </source>
</reference>
<proteinExistence type="inferred from homology"/>
<keyword evidence="8" id="KW-0804">Transcription</keyword>
<dbReference type="InterPro" id="IPR002481">
    <property type="entry name" value="FUR"/>
</dbReference>
<evidence type="ECO:0000256" key="5">
    <source>
        <dbReference type="ARBA" id="ARBA00022833"/>
    </source>
</evidence>
<dbReference type="EMBL" id="CAKKNT010000001">
    <property type="protein sequence ID" value="CAH0417646.1"/>
    <property type="molecule type" value="Genomic_DNA"/>
</dbReference>
<keyword evidence="10" id="KW-1185">Reference proteome</keyword>
<evidence type="ECO:0000256" key="4">
    <source>
        <dbReference type="ARBA" id="ARBA00022491"/>
    </source>
</evidence>
<keyword evidence="3" id="KW-0963">Cytoplasm</keyword>
<comment type="caution">
    <text evidence="9">The sequence shown here is derived from an EMBL/GenBank/DDBJ whole genome shotgun (WGS) entry which is preliminary data.</text>
</comment>
<dbReference type="SUPFAM" id="SSF46785">
    <property type="entry name" value="Winged helix' DNA-binding domain"/>
    <property type="match status" value="1"/>
</dbReference>
<evidence type="ECO:0000256" key="2">
    <source>
        <dbReference type="ARBA" id="ARBA00007957"/>
    </source>
</evidence>
<dbReference type="PANTHER" id="PTHR33202:SF1">
    <property type="entry name" value="FERRIC UPTAKE REGULATION PROTEIN"/>
    <property type="match status" value="1"/>
</dbReference>
<dbReference type="Gene3D" id="1.10.10.10">
    <property type="entry name" value="Winged helix-like DNA-binding domain superfamily/Winged helix DNA-binding domain"/>
    <property type="match status" value="1"/>
</dbReference>
<evidence type="ECO:0000256" key="8">
    <source>
        <dbReference type="ARBA" id="ARBA00023163"/>
    </source>
</evidence>
<comment type="similarity">
    <text evidence="2">Belongs to the Fur family.</text>
</comment>
<sequence length="150" mass="17296">MNLNTEIDLDQAVQIMKKGGLKATKQRLALLQLLFEKKDFYQTLAELTKQMREQFAKMSNETVYRNIKELEQLQIVETRLFDNGVRAKFQCDFNNTKHAHFICEVCGRIIEIEQPDITAILTRLPGFAIEQEHFELIGKCADCQLAASSK</sequence>
<dbReference type="RefSeq" id="WP_230097777.1">
    <property type="nucleotide sequence ID" value="NZ_CAKKNT010000001.1"/>
</dbReference>
<keyword evidence="7" id="KW-0238">DNA-binding</keyword>
<comment type="subcellular location">
    <subcellularLocation>
        <location evidence="1">Cytoplasm</location>
    </subcellularLocation>
</comment>
<keyword evidence="5" id="KW-0862">Zinc</keyword>
<dbReference type="Gene3D" id="3.30.1490.190">
    <property type="match status" value="1"/>
</dbReference>
<dbReference type="InterPro" id="IPR036388">
    <property type="entry name" value="WH-like_DNA-bd_sf"/>
</dbReference>
<name>A0ABM8Z8J4_9LACO</name>
<gene>
    <name evidence="9" type="primary">zur</name>
    <name evidence="9" type="ORF">WGH24286_00058</name>
</gene>
<accession>A0ABM8Z8J4</accession>
<keyword evidence="4" id="KW-0678">Repressor</keyword>
<keyword evidence="6" id="KW-0805">Transcription regulation</keyword>
<dbReference type="Pfam" id="PF01475">
    <property type="entry name" value="FUR"/>
    <property type="match status" value="1"/>
</dbReference>
<organism evidence="9 10">
    <name type="scientific">Periweissella ghanensis</name>
    <dbReference type="NCBI Taxonomy" id="467997"/>
    <lineage>
        <taxon>Bacteria</taxon>
        <taxon>Bacillati</taxon>
        <taxon>Bacillota</taxon>
        <taxon>Bacilli</taxon>
        <taxon>Lactobacillales</taxon>
        <taxon>Lactobacillaceae</taxon>
        <taxon>Periweissella</taxon>
    </lineage>
</organism>
<evidence type="ECO:0000256" key="7">
    <source>
        <dbReference type="ARBA" id="ARBA00023125"/>
    </source>
</evidence>
<evidence type="ECO:0000256" key="3">
    <source>
        <dbReference type="ARBA" id="ARBA00022490"/>
    </source>
</evidence>
<evidence type="ECO:0000313" key="9">
    <source>
        <dbReference type="EMBL" id="CAH0417646.1"/>
    </source>
</evidence>
<protein>
    <submittedName>
        <fullName evidence="9">Zinc-specific metallo-regulatory protein</fullName>
    </submittedName>
</protein>
<dbReference type="PANTHER" id="PTHR33202">
    <property type="entry name" value="ZINC UPTAKE REGULATION PROTEIN"/>
    <property type="match status" value="1"/>
</dbReference>
<dbReference type="InterPro" id="IPR043135">
    <property type="entry name" value="Fur_C"/>
</dbReference>
<evidence type="ECO:0000313" key="10">
    <source>
        <dbReference type="Proteomes" id="UP000789719"/>
    </source>
</evidence>
<dbReference type="InterPro" id="IPR036390">
    <property type="entry name" value="WH_DNA-bd_sf"/>
</dbReference>
<dbReference type="Proteomes" id="UP000789719">
    <property type="component" value="Unassembled WGS sequence"/>
</dbReference>
<evidence type="ECO:0000256" key="1">
    <source>
        <dbReference type="ARBA" id="ARBA00004496"/>
    </source>
</evidence>